<protein>
    <recommendedName>
        <fullName evidence="9">Nuclear receptor domain-containing protein</fullName>
    </recommendedName>
</protein>
<feature type="domain" description="Nuclear receptor" evidence="9">
    <location>
        <begin position="213"/>
        <end position="290"/>
    </location>
</feature>
<dbReference type="InterPro" id="IPR013088">
    <property type="entry name" value="Znf_NHR/GATA"/>
</dbReference>
<gene>
    <name evidence="10" type="ORF">OXX778_LOCUS5094</name>
</gene>
<dbReference type="SUPFAM" id="SSF57716">
    <property type="entry name" value="Glucocorticoid receptor-like (DNA-binding domain)"/>
    <property type="match status" value="1"/>
</dbReference>
<dbReference type="EMBL" id="CAJNOC010000538">
    <property type="protein sequence ID" value="CAF0773782.1"/>
    <property type="molecule type" value="Genomic_DNA"/>
</dbReference>
<keyword evidence="1" id="KW-0479">Metal-binding</keyword>
<proteinExistence type="predicted"/>
<comment type="caution">
    <text evidence="10">The sequence shown here is derived from an EMBL/GenBank/DDBJ whole genome shotgun (WGS) entry which is preliminary data.</text>
</comment>
<evidence type="ECO:0000256" key="6">
    <source>
        <dbReference type="ARBA" id="ARBA00023163"/>
    </source>
</evidence>
<keyword evidence="2" id="KW-0863">Zinc-finger</keyword>
<name>A0A813QY83_9BILA</name>
<evidence type="ECO:0000256" key="2">
    <source>
        <dbReference type="ARBA" id="ARBA00022771"/>
    </source>
</evidence>
<evidence type="ECO:0000256" key="5">
    <source>
        <dbReference type="ARBA" id="ARBA00023125"/>
    </source>
</evidence>
<dbReference type="GO" id="GO:0043565">
    <property type="term" value="F:sequence-specific DNA binding"/>
    <property type="evidence" value="ECO:0007669"/>
    <property type="project" value="InterPro"/>
</dbReference>
<sequence>MNLVEIKDSFSEYIKQFNREDFDKLMEFCQYIFTEYKRAPAKLYNYLNCPNEEYLNDTDSLIDLDQSHTLIYTEKQINSVLPHEKQINSFLPHEITIEQTKSTDFENLLTDKQNKKLCTVCDKKPIRTYYHGPGVCHACRVFFVYSYLNRDQVKCSMNRLCLRSTSINQCRACRMEKCLNVGMKWRGVGTRYSLKSSNLRKHKTKQAPLDVVIKKCVCCERTENIGHHYDVDLCNTCRSWYGCIRNDSKRRNSLICTQINPDFRNKCHEMDDFVPAKCAKCRLAKILKFI</sequence>
<dbReference type="PANTHER" id="PTHR47630">
    <property type="entry name" value="NUCLEAR HORMONE RECEPTOR FAMILY-RELATED-RELATED"/>
    <property type="match status" value="1"/>
</dbReference>
<evidence type="ECO:0000256" key="4">
    <source>
        <dbReference type="ARBA" id="ARBA00023015"/>
    </source>
</evidence>
<feature type="domain" description="Nuclear receptor" evidence="9">
    <location>
        <begin position="115"/>
        <end position="190"/>
    </location>
</feature>
<evidence type="ECO:0000256" key="8">
    <source>
        <dbReference type="ARBA" id="ARBA00023242"/>
    </source>
</evidence>
<keyword evidence="11" id="KW-1185">Reference proteome</keyword>
<evidence type="ECO:0000259" key="9">
    <source>
        <dbReference type="PROSITE" id="PS51030"/>
    </source>
</evidence>
<keyword evidence="6" id="KW-0804">Transcription</keyword>
<dbReference type="PROSITE" id="PS51030">
    <property type="entry name" value="NUCLEAR_REC_DBD_2"/>
    <property type="match status" value="2"/>
</dbReference>
<dbReference type="Pfam" id="PF00105">
    <property type="entry name" value="zf-C4"/>
    <property type="match status" value="1"/>
</dbReference>
<evidence type="ECO:0000256" key="1">
    <source>
        <dbReference type="ARBA" id="ARBA00022723"/>
    </source>
</evidence>
<dbReference type="Gene3D" id="3.30.50.10">
    <property type="entry name" value="Erythroid Transcription Factor GATA-1, subunit A"/>
    <property type="match status" value="1"/>
</dbReference>
<dbReference type="AlphaFoldDB" id="A0A813QY83"/>
<reference evidence="10" key="1">
    <citation type="submission" date="2021-02" db="EMBL/GenBank/DDBJ databases">
        <authorList>
            <person name="Nowell W R."/>
        </authorList>
    </citation>
    <scope>NUCLEOTIDE SEQUENCE</scope>
    <source>
        <strain evidence="10">Ploen Becks lab</strain>
    </source>
</reference>
<evidence type="ECO:0000313" key="10">
    <source>
        <dbReference type="EMBL" id="CAF0773782.1"/>
    </source>
</evidence>
<dbReference type="InterPro" id="IPR052499">
    <property type="entry name" value="C.elegans_NHRs"/>
</dbReference>
<organism evidence="10 11">
    <name type="scientific">Brachionus calyciflorus</name>
    <dbReference type="NCBI Taxonomy" id="104777"/>
    <lineage>
        <taxon>Eukaryota</taxon>
        <taxon>Metazoa</taxon>
        <taxon>Spiralia</taxon>
        <taxon>Gnathifera</taxon>
        <taxon>Rotifera</taxon>
        <taxon>Eurotatoria</taxon>
        <taxon>Monogononta</taxon>
        <taxon>Pseudotrocha</taxon>
        <taxon>Ploima</taxon>
        <taxon>Brachionidae</taxon>
        <taxon>Brachionus</taxon>
    </lineage>
</organism>
<keyword evidence="4" id="KW-0805">Transcription regulation</keyword>
<evidence type="ECO:0000256" key="3">
    <source>
        <dbReference type="ARBA" id="ARBA00022833"/>
    </source>
</evidence>
<keyword evidence="3" id="KW-0862">Zinc</keyword>
<dbReference type="GO" id="GO:0003700">
    <property type="term" value="F:DNA-binding transcription factor activity"/>
    <property type="evidence" value="ECO:0007669"/>
    <property type="project" value="InterPro"/>
</dbReference>
<keyword evidence="7" id="KW-0675">Receptor</keyword>
<dbReference type="InterPro" id="IPR001628">
    <property type="entry name" value="Znf_hrmn_rcpt"/>
</dbReference>
<evidence type="ECO:0000313" key="11">
    <source>
        <dbReference type="Proteomes" id="UP000663879"/>
    </source>
</evidence>
<accession>A0A813QY83</accession>
<keyword evidence="5" id="KW-0238">DNA-binding</keyword>
<evidence type="ECO:0000256" key="7">
    <source>
        <dbReference type="ARBA" id="ARBA00023170"/>
    </source>
</evidence>
<dbReference type="GO" id="GO:0008270">
    <property type="term" value="F:zinc ion binding"/>
    <property type="evidence" value="ECO:0007669"/>
    <property type="project" value="UniProtKB-KW"/>
</dbReference>
<keyword evidence="8" id="KW-0539">Nucleus</keyword>
<dbReference type="SMART" id="SM00399">
    <property type="entry name" value="ZnF_C4"/>
    <property type="match status" value="1"/>
</dbReference>
<dbReference type="OrthoDB" id="5850793at2759"/>
<dbReference type="PANTHER" id="PTHR47630:SF5">
    <property type="entry name" value="NR LBD DOMAIN-CONTAINING PROTEIN"/>
    <property type="match status" value="1"/>
</dbReference>
<dbReference type="Proteomes" id="UP000663879">
    <property type="component" value="Unassembled WGS sequence"/>
</dbReference>